<dbReference type="AlphaFoldDB" id="A0A0F9C3Z8"/>
<proteinExistence type="predicted"/>
<dbReference type="EMBL" id="LAZR01046156">
    <property type="protein sequence ID" value="KKK97199.1"/>
    <property type="molecule type" value="Genomic_DNA"/>
</dbReference>
<sequence length="54" mass="6151">MIDNASIRLIIKRSLKSLWQTEQSQRPKLIHSDFDFAQIHLISILTTSPDSAAD</sequence>
<gene>
    <name evidence="1" type="ORF">LCGC14_2655140</name>
</gene>
<reference evidence="1" key="1">
    <citation type="journal article" date="2015" name="Nature">
        <title>Complex archaea that bridge the gap between prokaryotes and eukaryotes.</title>
        <authorList>
            <person name="Spang A."/>
            <person name="Saw J.H."/>
            <person name="Jorgensen S.L."/>
            <person name="Zaremba-Niedzwiedzka K."/>
            <person name="Martijn J."/>
            <person name="Lind A.E."/>
            <person name="van Eijk R."/>
            <person name="Schleper C."/>
            <person name="Guy L."/>
            <person name="Ettema T.J."/>
        </authorList>
    </citation>
    <scope>NUCLEOTIDE SEQUENCE</scope>
</reference>
<name>A0A0F9C3Z8_9ZZZZ</name>
<accession>A0A0F9C3Z8</accession>
<protein>
    <submittedName>
        <fullName evidence="1">Uncharacterized protein</fullName>
    </submittedName>
</protein>
<organism evidence="1">
    <name type="scientific">marine sediment metagenome</name>
    <dbReference type="NCBI Taxonomy" id="412755"/>
    <lineage>
        <taxon>unclassified sequences</taxon>
        <taxon>metagenomes</taxon>
        <taxon>ecological metagenomes</taxon>
    </lineage>
</organism>
<evidence type="ECO:0000313" key="1">
    <source>
        <dbReference type="EMBL" id="KKK97199.1"/>
    </source>
</evidence>
<comment type="caution">
    <text evidence="1">The sequence shown here is derived from an EMBL/GenBank/DDBJ whole genome shotgun (WGS) entry which is preliminary data.</text>
</comment>